<dbReference type="AlphaFoldDB" id="A0AAU9WRQ5"/>
<keyword evidence="5" id="KW-0325">Glycoprotein</keyword>
<dbReference type="GO" id="GO:0046872">
    <property type="term" value="F:metal ion binding"/>
    <property type="evidence" value="ECO:0007669"/>
    <property type="project" value="UniProtKB-KW"/>
</dbReference>
<dbReference type="InterPro" id="IPR051360">
    <property type="entry name" value="Neuronal_Pentraxin_Related"/>
</dbReference>
<comment type="cofactor">
    <cofactor evidence="1">
        <name>Ca(2+)</name>
        <dbReference type="ChEBI" id="CHEBI:29108"/>
    </cofactor>
</comment>
<evidence type="ECO:0000256" key="3">
    <source>
        <dbReference type="ARBA" id="ARBA00022837"/>
    </source>
</evidence>
<evidence type="ECO:0000259" key="6">
    <source>
        <dbReference type="SMART" id="SM00159"/>
    </source>
</evidence>
<dbReference type="Proteomes" id="UP001159428">
    <property type="component" value="Unassembled WGS sequence"/>
</dbReference>
<evidence type="ECO:0000256" key="4">
    <source>
        <dbReference type="ARBA" id="ARBA00023157"/>
    </source>
</evidence>
<name>A0AAU9WRQ5_9CNID</name>
<sequence>LLIAFAVTFDAKTIVPGGVTATSRYLKRWQVSGVKVQDMPALNHMTLCLWTKFPQTNLRGIKITGLARYYDTNRKSGFFLRNVEYSKNGGGFIHFGLGHVPKKTLRFSRAFLDDNEWHRLCIAWNGVSGVTKVYVDGVQDKSAKFGKYAVGGLLKDSLPGGGTLEVLPVHSQVVYVSELNLWDKVLSAVEISESSKLCFGKQGNVKKWSDFWPAFSKYKSRYEAPSQCKSPIGSS</sequence>
<evidence type="ECO:0000256" key="1">
    <source>
        <dbReference type="ARBA" id="ARBA00001913"/>
    </source>
</evidence>
<comment type="caution">
    <text evidence="7">The sequence shown here is derived from an EMBL/GenBank/DDBJ whole genome shotgun (WGS) entry which is preliminary data.</text>
</comment>
<accession>A0AAU9WRQ5</accession>
<dbReference type="SMART" id="SM00159">
    <property type="entry name" value="PTX"/>
    <property type="match status" value="1"/>
</dbReference>
<protein>
    <recommendedName>
        <fullName evidence="6">Pentraxin (PTX) domain-containing protein</fullName>
    </recommendedName>
</protein>
<feature type="non-terminal residue" evidence="7">
    <location>
        <position position="1"/>
    </location>
</feature>
<dbReference type="SUPFAM" id="SSF49899">
    <property type="entry name" value="Concanavalin A-like lectins/glucanases"/>
    <property type="match status" value="1"/>
</dbReference>
<evidence type="ECO:0000256" key="2">
    <source>
        <dbReference type="ARBA" id="ARBA00022723"/>
    </source>
</evidence>
<organism evidence="7 8">
    <name type="scientific">Pocillopora meandrina</name>
    <dbReference type="NCBI Taxonomy" id="46732"/>
    <lineage>
        <taxon>Eukaryota</taxon>
        <taxon>Metazoa</taxon>
        <taxon>Cnidaria</taxon>
        <taxon>Anthozoa</taxon>
        <taxon>Hexacorallia</taxon>
        <taxon>Scleractinia</taxon>
        <taxon>Astrocoeniina</taxon>
        <taxon>Pocilloporidae</taxon>
        <taxon>Pocillopora</taxon>
    </lineage>
</organism>
<gene>
    <name evidence="7" type="ORF">PMEA_00009462</name>
</gene>
<dbReference type="Pfam" id="PF13385">
    <property type="entry name" value="Laminin_G_3"/>
    <property type="match status" value="1"/>
</dbReference>
<feature type="non-terminal residue" evidence="7">
    <location>
        <position position="235"/>
    </location>
</feature>
<dbReference type="Gene3D" id="2.60.120.200">
    <property type="match status" value="1"/>
</dbReference>
<evidence type="ECO:0000256" key="5">
    <source>
        <dbReference type="ARBA" id="ARBA00023180"/>
    </source>
</evidence>
<keyword evidence="2" id="KW-0479">Metal-binding</keyword>
<reference evidence="7 8" key="1">
    <citation type="submission" date="2022-05" db="EMBL/GenBank/DDBJ databases">
        <authorList>
            <consortium name="Genoscope - CEA"/>
            <person name="William W."/>
        </authorList>
    </citation>
    <scope>NUCLEOTIDE SEQUENCE [LARGE SCALE GENOMIC DNA]</scope>
</reference>
<keyword evidence="3" id="KW-0106">Calcium</keyword>
<evidence type="ECO:0000313" key="7">
    <source>
        <dbReference type="EMBL" id="CAH3123058.1"/>
    </source>
</evidence>
<keyword evidence="4" id="KW-1015">Disulfide bond</keyword>
<feature type="domain" description="Pentraxin (PTX)" evidence="6">
    <location>
        <begin position="6"/>
        <end position="213"/>
    </location>
</feature>
<dbReference type="PANTHER" id="PTHR19277:SF161">
    <property type="entry name" value="LAMININ G DOMAIN-CONTAINING PROTEIN"/>
    <property type="match status" value="1"/>
</dbReference>
<evidence type="ECO:0000313" key="8">
    <source>
        <dbReference type="Proteomes" id="UP001159428"/>
    </source>
</evidence>
<keyword evidence="8" id="KW-1185">Reference proteome</keyword>
<proteinExistence type="predicted"/>
<dbReference type="InterPro" id="IPR001759">
    <property type="entry name" value="PTX_dom"/>
</dbReference>
<dbReference type="EMBL" id="CALNXJ010000019">
    <property type="protein sequence ID" value="CAH3123058.1"/>
    <property type="molecule type" value="Genomic_DNA"/>
</dbReference>
<dbReference type="PANTHER" id="PTHR19277">
    <property type="entry name" value="PENTRAXIN"/>
    <property type="match status" value="1"/>
</dbReference>
<dbReference type="InterPro" id="IPR013320">
    <property type="entry name" value="ConA-like_dom_sf"/>
</dbReference>